<reference evidence="3 4" key="1">
    <citation type="submission" date="2020-04" db="EMBL/GenBank/DDBJ databases">
        <title>Ralstonia insidiosa genome sequencing and assembly.</title>
        <authorList>
            <person name="Martins R.C.R."/>
            <person name="Perdigao-Neto L.V."/>
            <person name="Levin A.S.S."/>
            <person name="Costa S.F."/>
        </authorList>
    </citation>
    <scope>NUCLEOTIDE SEQUENCE [LARGE SCALE GENOMIC DNA]</scope>
    <source>
        <strain evidence="3 4">5047</strain>
    </source>
</reference>
<feature type="region of interest" description="Disordered" evidence="1">
    <location>
        <begin position="1"/>
        <end position="41"/>
    </location>
</feature>
<evidence type="ECO:0000259" key="2">
    <source>
        <dbReference type="Pfam" id="PF18790"/>
    </source>
</evidence>
<sequence length="557" mass="61220">MAQEDTVQDEQATAKASRGSRGSRKAPNKKGQVNSVDAPAQAGGLLEADARVAEAREKFLLSDETELDRNGKAFETVAKKLLGFVVPRDWTGQVETIGVMERDGQLLRTEDNEQATSYQLFARKWDVQPGEDAFAYLTSIDARAEADALGDRLALIDAHSQPNPHEKAARLAYIEEVRVMRDPNSTEAERVAAKEARDAAEYTAMRNDPQLQRFAADQADGVTVALLDSGYSVSTPFNRDTIAMLRAVDGASFDRAAGVWTVPHSSADALEAALPKIREENRQDALARDEIVALAGTAARAVLAPEQAAPLVSDFHPRNVTLYGDVIGVNGRYAAQLTGPDDQGNNRIVLHRLSDLQSGVFKGERVGIRYGDKGRADVEVMRSNKERFDDTLGKSVEGVKVVQVADTYQVSFDYNPALSQRIQRVNGAEFDRESKTWTVGTDMKEFLARAVKDMREEYVADKADRTQAEQAANEKLDGAKVRDAYTADGQAYSGRVVAKNDRYVVQHTGREHMVVHRSASLSEPPTIGADVKVAYNKGRAEVKERTREHSQALDRSR</sequence>
<dbReference type="Proteomes" id="UP000575469">
    <property type="component" value="Unassembled WGS sequence"/>
</dbReference>
<evidence type="ECO:0000313" key="4">
    <source>
        <dbReference type="Proteomes" id="UP000575469"/>
    </source>
</evidence>
<feature type="domain" description="KfrB" evidence="2">
    <location>
        <begin position="323"/>
        <end position="379"/>
    </location>
</feature>
<dbReference type="RefSeq" id="WP_169340871.1">
    <property type="nucleotide sequence ID" value="NZ_JABBZM010000017.1"/>
</dbReference>
<dbReference type="AlphaFoldDB" id="A0A848P8M8"/>
<protein>
    <recommendedName>
        <fullName evidence="2">KfrB domain-containing protein</fullName>
    </recommendedName>
</protein>
<comment type="caution">
    <text evidence="3">The sequence shown here is derived from an EMBL/GenBank/DDBJ whole genome shotgun (WGS) entry which is preliminary data.</text>
</comment>
<dbReference type="InterPro" id="IPR040782">
    <property type="entry name" value="KfrB"/>
</dbReference>
<evidence type="ECO:0000313" key="3">
    <source>
        <dbReference type="EMBL" id="NMV39928.1"/>
    </source>
</evidence>
<organism evidence="3 4">
    <name type="scientific">Ralstonia insidiosa</name>
    <dbReference type="NCBI Taxonomy" id="190721"/>
    <lineage>
        <taxon>Bacteria</taxon>
        <taxon>Pseudomonadati</taxon>
        <taxon>Pseudomonadota</taxon>
        <taxon>Betaproteobacteria</taxon>
        <taxon>Burkholderiales</taxon>
        <taxon>Burkholderiaceae</taxon>
        <taxon>Ralstonia</taxon>
    </lineage>
</organism>
<dbReference type="EMBL" id="JABBZM010000017">
    <property type="protein sequence ID" value="NMV39928.1"/>
    <property type="molecule type" value="Genomic_DNA"/>
</dbReference>
<dbReference type="Pfam" id="PF18790">
    <property type="entry name" value="KfrB"/>
    <property type="match status" value="2"/>
</dbReference>
<name>A0A848P8M8_9RALS</name>
<accession>A0A848P8M8</accession>
<evidence type="ECO:0000256" key="1">
    <source>
        <dbReference type="SAM" id="MobiDB-lite"/>
    </source>
</evidence>
<proteinExistence type="predicted"/>
<gene>
    <name evidence="3" type="ORF">HGR00_18615</name>
</gene>
<feature type="domain" description="KfrB" evidence="2">
    <location>
        <begin position="492"/>
        <end position="543"/>
    </location>
</feature>